<organism evidence="4 5">
    <name type="scientific">Syphacia muris</name>
    <dbReference type="NCBI Taxonomy" id="451379"/>
    <lineage>
        <taxon>Eukaryota</taxon>
        <taxon>Metazoa</taxon>
        <taxon>Ecdysozoa</taxon>
        <taxon>Nematoda</taxon>
        <taxon>Chromadorea</taxon>
        <taxon>Rhabditida</taxon>
        <taxon>Spirurina</taxon>
        <taxon>Oxyuridomorpha</taxon>
        <taxon>Oxyuroidea</taxon>
        <taxon>Oxyuridae</taxon>
        <taxon>Syphacia</taxon>
    </lineage>
</organism>
<dbReference type="Gene3D" id="4.10.410.10">
    <property type="entry name" value="Pancreatic trypsin inhibitor Kunitz domain"/>
    <property type="match status" value="1"/>
</dbReference>
<feature type="compositionally biased region" description="Low complexity" evidence="1">
    <location>
        <begin position="182"/>
        <end position="191"/>
    </location>
</feature>
<keyword evidence="2" id="KW-1133">Transmembrane helix</keyword>
<dbReference type="GO" id="GO:0004867">
    <property type="term" value="F:serine-type endopeptidase inhibitor activity"/>
    <property type="evidence" value="ECO:0007669"/>
    <property type="project" value="InterPro"/>
</dbReference>
<dbReference type="PROSITE" id="PS50279">
    <property type="entry name" value="BPTI_KUNITZ_2"/>
    <property type="match status" value="1"/>
</dbReference>
<evidence type="ECO:0000256" key="2">
    <source>
        <dbReference type="SAM" id="Phobius"/>
    </source>
</evidence>
<feature type="domain" description="BPTI/Kunitz inhibitor" evidence="3">
    <location>
        <begin position="212"/>
        <end position="265"/>
    </location>
</feature>
<keyword evidence="4" id="KW-1185">Reference proteome</keyword>
<dbReference type="InterPro" id="IPR002223">
    <property type="entry name" value="Kunitz_BPTI"/>
</dbReference>
<keyword evidence="2" id="KW-0812">Transmembrane</keyword>
<feature type="transmembrane region" description="Helical" evidence="2">
    <location>
        <begin position="70"/>
        <end position="89"/>
    </location>
</feature>
<evidence type="ECO:0000256" key="1">
    <source>
        <dbReference type="SAM" id="MobiDB-lite"/>
    </source>
</evidence>
<reference evidence="5" key="1">
    <citation type="submission" date="2017-02" db="UniProtKB">
        <authorList>
            <consortium name="WormBaseParasite"/>
        </authorList>
    </citation>
    <scope>IDENTIFICATION</scope>
</reference>
<sequence length="467" mass="51700">MKKKNEKRQIIIGWEETEGEKWQNKITEGRRNSNNSHRPSKTYTLTAQFKSAESAEVSSSLMTMISLPSLLLQTFIIALLQLITVNASLPTELDPFLELLFDTTECEEFIGDAEYLSVATVECKPFKCDFPRQLCMRPAMKLTDESTNQCRDIPEKCLTAANGGISLRKGVQVKKPSPTPKPSTVSPVPEVQPSVSLKSLKTQKPEVIDGICDMNQPEGRFCGFKVMYAYNKENRRCEQFWFPGCRTKETNLNLFQNEDECVKATSHCTLTSTIVAATTVSTTPMTTIEESTEASEKITRRSNRKPIFTVKPPKETPQSFGQSFNLQSLISGATGLSSLAGSALSGSSSTTGESNKGSLLGLITDGISQFTNSGGFDPDSESSGNFLENFNLDKIPQLIKTLQEVKTSGGSSSWDFLNPLPSSSAGWQQVRPQPVTYPVYSGYSSMYGSNYMPMYHQQPFRYRHVTS</sequence>
<dbReference type="AlphaFoldDB" id="A0A0N5AUC7"/>
<dbReference type="SMART" id="SM00131">
    <property type="entry name" value="KU"/>
    <property type="match status" value="1"/>
</dbReference>
<proteinExistence type="predicted"/>
<dbReference type="Pfam" id="PF00014">
    <property type="entry name" value="Kunitz_BPTI"/>
    <property type="match status" value="1"/>
</dbReference>
<dbReference type="Proteomes" id="UP000046393">
    <property type="component" value="Unplaced"/>
</dbReference>
<evidence type="ECO:0000259" key="3">
    <source>
        <dbReference type="PROSITE" id="PS50279"/>
    </source>
</evidence>
<dbReference type="SUPFAM" id="SSF57362">
    <property type="entry name" value="BPTI-like"/>
    <property type="match status" value="1"/>
</dbReference>
<feature type="region of interest" description="Disordered" evidence="1">
    <location>
        <begin position="171"/>
        <end position="191"/>
    </location>
</feature>
<accession>A0A0N5AUC7</accession>
<dbReference type="InterPro" id="IPR036880">
    <property type="entry name" value="Kunitz_BPTI_sf"/>
</dbReference>
<evidence type="ECO:0000313" key="5">
    <source>
        <dbReference type="WBParaSite" id="SMUV_0000846001-mRNA-1"/>
    </source>
</evidence>
<dbReference type="WBParaSite" id="SMUV_0000846001-mRNA-1">
    <property type="protein sequence ID" value="SMUV_0000846001-mRNA-1"/>
    <property type="gene ID" value="SMUV_0000846001"/>
</dbReference>
<protein>
    <submittedName>
        <fullName evidence="5">BPTI/Kunitz inhibitor domain-containing protein</fullName>
    </submittedName>
</protein>
<keyword evidence="2" id="KW-0472">Membrane</keyword>
<evidence type="ECO:0000313" key="4">
    <source>
        <dbReference type="Proteomes" id="UP000046393"/>
    </source>
</evidence>
<name>A0A0N5AUC7_9BILA</name>
<dbReference type="STRING" id="451379.A0A0N5AUC7"/>